<feature type="region of interest" description="Disordered" evidence="1">
    <location>
        <begin position="26"/>
        <end position="45"/>
    </location>
</feature>
<evidence type="ECO:0000313" key="3">
    <source>
        <dbReference type="EMBL" id="CUP73410.1"/>
    </source>
</evidence>
<feature type="chain" id="PRO_5014531249" description="Lipoprotein" evidence="2">
    <location>
        <begin position="21"/>
        <end position="418"/>
    </location>
</feature>
<organism evidence="3 4">
    <name type="scientific">Bacteroides thetaiotaomicron</name>
    <dbReference type="NCBI Taxonomy" id="818"/>
    <lineage>
        <taxon>Bacteria</taxon>
        <taxon>Pseudomonadati</taxon>
        <taxon>Bacteroidota</taxon>
        <taxon>Bacteroidia</taxon>
        <taxon>Bacteroidales</taxon>
        <taxon>Bacteroidaceae</taxon>
        <taxon>Bacteroides</taxon>
    </lineage>
</organism>
<feature type="signal peptide" evidence="2">
    <location>
        <begin position="1"/>
        <end position="20"/>
    </location>
</feature>
<sequence length="418" mass="47125">MTKRLILAFVFLSWHLVACSNGDSGISSGLPDKPSAEEDSPGTETISEEMRVKITGEDLYISAKLDAKTDILYWFKKCMFNELFTFYRVGTIDNNMPAPATLPDVSPTSLLNLAYSDNIGPFNITGYGWCGGNHPYLDEVTQTARNIGYRIYIDGKEIKTDLSTLTKEIKIEVINEIMNPSKADTSSGKTLLNEILCIETVNYSIYRNNIQVLVTHEFQNESPVTVQMYYGMQSMFDKETHTLTANGKYVDWTVQKDVSTFTKKEYPSFRRFIEKSANAYQSSYLFADGLGNHEEISDDDIIFIGNSSNKTYHKIIADREHKKGDIIHWSGVYTWFKSPVSDDDDLLCYEGVIDNKKVLFIDCKKSVDRTIQLPVDYTKKSFTIIEKSKSITITGNKVTAKGLRIVSDGSGSCVITFD</sequence>
<reference evidence="3 4" key="1">
    <citation type="submission" date="2015-09" db="EMBL/GenBank/DDBJ databases">
        <authorList>
            <consortium name="Pathogen Informatics"/>
        </authorList>
    </citation>
    <scope>NUCLEOTIDE SEQUENCE [LARGE SCALE GENOMIC DNA]</scope>
    <source>
        <strain evidence="3 4">2789STDY5834899</strain>
    </source>
</reference>
<dbReference type="EMBL" id="CZAP01000011">
    <property type="protein sequence ID" value="CUP73410.1"/>
    <property type="molecule type" value="Genomic_DNA"/>
</dbReference>
<evidence type="ECO:0000256" key="2">
    <source>
        <dbReference type="SAM" id="SignalP"/>
    </source>
</evidence>
<protein>
    <recommendedName>
        <fullName evidence="5">Lipoprotein</fullName>
    </recommendedName>
</protein>
<gene>
    <name evidence="3" type="ORF">ERS852511_03042</name>
</gene>
<dbReference type="RefSeq" id="WP_008760724.1">
    <property type="nucleotide sequence ID" value="NZ_BAABZI010000001.1"/>
</dbReference>
<dbReference type="AlphaFoldDB" id="A0A139L1P2"/>
<dbReference type="Proteomes" id="UP000095576">
    <property type="component" value="Unassembled WGS sequence"/>
</dbReference>
<name>A0A139L1P2_BACT4</name>
<dbReference type="PATRIC" id="fig|818.29.peg.57"/>
<evidence type="ECO:0000256" key="1">
    <source>
        <dbReference type="SAM" id="MobiDB-lite"/>
    </source>
</evidence>
<evidence type="ECO:0008006" key="5">
    <source>
        <dbReference type="Google" id="ProtNLM"/>
    </source>
</evidence>
<keyword evidence="2" id="KW-0732">Signal</keyword>
<accession>A0A139L1P2</accession>
<evidence type="ECO:0000313" key="4">
    <source>
        <dbReference type="Proteomes" id="UP000095576"/>
    </source>
</evidence>
<proteinExistence type="predicted"/>